<feature type="signal peptide" evidence="1">
    <location>
        <begin position="1"/>
        <end position="22"/>
    </location>
</feature>
<evidence type="ECO:0000313" key="3">
    <source>
        <dbReference type="Proteomes" id="UP000199548"/>
    </source>
</evidence>
<keyword evidence="1" id="KW-0732">Signal</keyword>
<sequence>MKLTCRTAACTLLMLVSASAFASSRLTPQQCNDYPFKPLSAPATHAQLMNELSELESVGYDPSAGDDDNYPNDIQQAEQKLQVKYHEDCGAVAPLSTAQSANQGSAN</sequence>
<evidence type="ECO:0000313" key="2">
    <source>
        <dbReference type="EMBL" id="SFI22175.1"/>
    </source>
</evidence>
<dbReference type="EMBL" id="FOQU01000002">
    <property type="protein sequence ID" value="SFI22175.1"/>
    <property type="molecule type" value="Genomic_DNA"/>
</dbReference>
<name>A0A1I3GF66_9BURK</name>
<keyword evidence="3" id="KW-1185">Reference proteome</keyword>
<dbReference type="Pfam" id="PF13663">
    <property type="entry name" value="DUF4148"/>
    <property type="match status" value="1"/>
</dbReference>
<proteinExistence type="predicted"/>
<gene>
    <name evidence="2" type="ORF">SAMN05192543_102496</name>
</gene>
<evidence type="ECO:0008006" key="4">
    <source>
        <dbReference type="Google" id="ProtNLM"/>
    </source>
</evidence>
<dbReference type="AlphaFoldDB" id="A0A1I3GF66"/>
<feature type="chain" id="PRO_5011716195" description="DUF4148 domain-containing protein" evidence="1">
    <location>
        <begin position="23"/>
        <end position="107"/>
    </location>
</feature>
<organism evidence="2 3">
    <name type="scientific">Paraburkholderia megapolitana</name>
    <dbReference type="NCBI Taxonomy" id="420953"/>
    <lineage>
        <taxon>Bacteria</taxon>
        <taxon>Pseudomonadati</taxon>
        <taxon>Pseudomonadota</taxon>
        <taxon>Betaproteobacteria</taxon>
        <taxon>Burkholderiales</taxon>
        <taxon>Burkholderiaceae</taxon>
        <taxon>Paraburkholderia</taxon>
    </lineage>
</organism>
<accession>A0A1I3GF66</accession>
<reference evidence="2 3" key="1">
    <citation type="submission" date="2016-10" db="EMBL/GenBank/DDBJ databases">
        <authorList>
            <person name="de Groot N.N."/>
        </authorList>
    </citation>
    <scope>NUCLEOTIDE SEQUENCE [LARGE SCALE GENOMIC DNA]</scope>
    <source>
        <strain evidence="2 3">LMG 23650</strain>
    </source>
</reference>
<dbReference type="OrthoDB" id="9030534at2"/>
<dbReference type="Proteomes" id="UP000199548">
    <property type="component" value="Unassembled WGS sequence"/>
</dbReference>
<protein>
    <recommendedName>
        <fullName evidence="4">DUF4148 domain-containing protein</fullName>
    </recommendedName>
</protein>
<dbReference type="RefSeq" id="WP_091010141.1">
    <property type="nucleotide sequence ID" value="NZ_CP041745.1"/>
</dbReference>
<evidence type="ECO:0000256" key="1">
    <source>
        <dbReference type="SAM" id="SignalP"/>
    </source>
</evidence>
<dbReference type="InterPro" id="IPR025421">
    <property type="entry name" value="DUF4148"/>
</dbReference>